<dbReference type="Gene3D" id="3.40.30.10">
    <property type="entry name" value="Glutaredoxin"/>
    <property type="match status" value="1"/>
</dbReference>
<sequence length="109" mass="11992">MADVMTVKRRGVQGWSGCMVVLAMHTLPDKHLASLPRTHAQKVSSGLSDRVVFVKIDTDKYPALASQYRIEALPTLVLFKDGRPIDRIEGVINVGQLQARLQLALGPTK</sequence>
<accession>A0A1D1ZS38</accession>
<evidence type="ECO:0000313" key="2">
    <source>
        <dbReference type="EMBL" id="JAT69677.1"/>
    </source>
</evidence>
<dbReference type="CDD" id="cd02947">
    <property type="entry name" value="TRX_family"/>
    <property type="match status" value="1"/>
</dbReference>
<dbReference type="GO" id="GO:0005737">
    <property type="term" value="C:cytoplasm"/>
    <property type="evidence" value="ECO:0007669"/>
    <property type="project" value="TreeGrafter"/>
</dbReference>
<dbReference type="PANTHER" id="PTHR45663">
    <property type="entry name" value="GEO12009P1"/>
    <property type="match status" value="1"/>
</dbReference>
<name>A0A1D1ZS38_AUXPR</name>
<dbReference type="Pfam" id="PF00085">
    <property type="entry name" value="Thioredoxin"/>
    <property type="match status" value="1"/>
</dbReference>
<dbReference type="AlphaFoldDB" id="A0A1D1ZS38"/>
<reference evidence="2" key="1">
    <citation type="submission" date="2015-08" db="EMBL/GenBank/DDBJ databases">
        <authorList>
            <person name="Babu N.S."/>
            <person name="Beckwith C.J."/>
            <person name="Beseler K.G."/>
            <person name="Brison A."/>
            <person name="Carone J.V."/>
            <person name="Caskin T.P."/>
            <person name="Diamond M."/>
            <person name="Durham M.E."/>
            <person name="Foxe J.M."/>
            <person name="Go M."/>
            <person name="Henderson B.A."/>
            <person name="Jones I.B."/>
            <person name="McGettigan J.A."/>
            <person name="Micheletti S.J."/>
            <person name="Nasrallah M.E."/>
            <person name="Ortiz D."/>
            <person name="Piller C.R."/>
            <person name="Privatt S.R."/>
            <person name="Schneider S.L."/>
            <person name="Sharp S."/>
            <person name="Smith T.C."/>
            <person name="Stanton J.D."/>
            <person name="Ullery H.E."/>
            <person name="Wilson R.J."/>
            <person name="Serrano M.G."/>
            <person name="Buck G."/>
            <person name="Lee V."/>
            <person name="Wang Y."/>
            <person name="Carvalho R."/>
            <person name="Voegtly L."/>
            <person name="Shi R."/>
            <person name="Duckworth R."/>
            <person name="Johnson A."/>
            <person name="Loviza R."/>
            <person name="Walstead R."/>
            <person name="Shah Z."/>
            <person name="Kiflezghi M."/>
            <person name="Wade K."/>
            <person name="Ball S.L."/>
            <person name="Bradley K.W."/>
            <person name="Asai D.J."/>
            <person name="Bowman C.A."/>
            <person name="Russell D.A."/>
            <person name="Pope W.H."/>
            <person name="Jacobs-Sera D."/>
            <person name="Hendrix R.W."/>
            <person name="Hatfull G.F."/>
        </authorList>
    </citation>
    <scope>NUCLEOTIDE SEQUENCE</scope>
</reference>
<dbReference type="InterPro" id="IPR036249">
    <property type="entry name" value="Thioredoxin-like_sf"/>
</dbReference>
<dbReference type="EMBL" id="GDKF01008945">
    <property type="protein sequence ID" value="JAT69677.1"/>
    <property type="molecule type" value="Transcribed_RNA"/>
</dbReference>
<gene>
    <name evidence="2" type="ORF">g.9991</name>
</gene>
<protein>
    <recommendedName>
        <fullName evidence="1">Thioredoxin domain-containing protein</fullName>
    </recommendedName>
</protein>
<evidence type="ECO:0000259" key="1">
    <source>
        <dbReference type="Pfam" id="PF00085"/>
    </source>
</evidence>
<feature type="domain" description="Thioredoxin" evidence="1">
    <location>
        <begin position="40"/>
        <end position="101"/>
    </location>
</feature>
<dbReference type="InterPro" id="IPR013766">
    <property type="entry name" value="Thioredoxin_domain"/>
</dbReference>
<organism evidence="2">
    <name type="scientific">Auxenochlorella protothecoides</name>
    <name type="common">Green microalga</name>
    <name type="synonym">Chlorella protothecoides</name>
    <dbReference type="NCBI Taxonomy" id="3075"/>
    <lineage>
        <taxon>Eukaryota</taxon>
        <taxon>Viridiplantae</taxon>
        <taxon>Chlorophyta</taxon>
        <taxon>core chlorophytes</taxon>
        <taxon>Trebouxiophyceae</taxon>
        <taxon>Chlorellales</taxon>
        <taxon>Chlorellaceae</taxon>
        <taxon>Auxenochlorella</taxon>
    </lineage>
</organism>
<dbReference type="PANTHER" id="PTHR45663:SF11">
    <property type="entry name" value="GEO12009P1"/>
    <property type="match status" value="1"/>
</dbReference>
<dbReference type="SUPFAM" id="SSF52833">
    <property type="entry name" value="Thioredoxin-like"/>
    <property type="match status" value="1"/>
</dbReference>
<proteinExistence type="predicted"/>
<dbReference type="GO" id="GO:0015035">
    <property type="term" value="F:protein-disulfide reductase activity"/>
    <property type="evidence" value="ECO:0007669"/>
    <property type="project" value="TreeGrafter"/>
</dbReference>